<dbReference type="Proteomes" id="UP001059041">
    <property type="component" value="Unassembled WGS sequence"/>
</dbReference>
<name>A0A9W7T2T9_TRIRA</name>
<proteinExistence type="predicted"/>
<evidence type="ECO:0000313" key="3">
    <source>
        <dbReference type="Proteomes" id="UP001059041"/>
    </source>
</evidence>
<organism evidence="2 3">
    <name type="scientific">Triplophysa rosa</name>
    <name type="common">Cave loach</name>
    <dbReference type="NCBI Taxonomy" id="992332"/>
    <lineage>
        <taxon>Eukaryota</taxon>
        <taxon>Metazoa</taxon>
        <taxon>Chordata</taxon>
        <taxon>Craniata</taxon>
        <taxon>Vertebrata</taxon>
        <taxon>Euteleostomi</taxon>
        <taxon>Actinopterygii</taxon>
        <taxon>Neopterygii</taxon>
        <taxon>Teleostei</taxon>
        <taxon>Ostariophysi</taxon>
        <taxon>Cypriniformes</taxon>
        <taxon>Nemacheilidae</taxon>
        <taxon>Triplophysa</taxon>
    </lineage>
</organism>
<gene>
    <name evidence="2" type="ORF">IRJ41_003412</name>
</gene>
<protein>
    <submittedName>
        <fullName evidence="2">Uncharacterized protein</fullName>
    </submittedName>
</protein>
<evidence type="ECO:0000313" key="2">
    <source>
        <dbReference type="EMBL" id="KAI7789389.1"/>
    </source>
</evidence>
<comment type="caution">
    <text evidence="2">The sequence shown here is derived from an EMBL/GenBank/DDBJ whole genome shotgun (WGS) entry which is preliminary data.</text>
</comment>
<keyword evidence="3" id="KW-1185">Reference proteome</keyword>
<dbReference type="EMBL" id="JAFHDT010000479">
    <property type="protein sequence ID" value="KAI7789389.1"/>
    <property type="molecule type" value="Genomic_DNA"/>
</dbReference>
<sequence>MSVVDCFLENPSEDQLEEFTKEQLIELAGAYQIELSSADKRHKDVIKEKLKVSLAELEVYLPVMEKLPTPYDILLEIRLKELVLREKELEFERERLQVKLRERELELKLEMRKLTKDVVSYHLKYQCCLELDNCAKNFPEVFPTCAVTYAMAEQSTLGSNIDLTNTFMIDPEKFCSGLPSTSLRQEVAGKIKPEVLSPSKLIAAQSSEPSFKSLFGL</sequence>
<feature type="non-terminal residue" evidence="2">
    <location>
        <position position="1"/>
    </location>
</feature>
<feature type="coiled-coil region" evidence="1">
    <location>
        <begin position="79"/>
        <end position="113"/>
    </location>
</feature>
<accession>A0A9W7T2T9</accession>
<evidence type="ECO:0000256" key="1">
    <source>
        <dbReference type="SAM" id="Coils"/>
    </source>
</evidence>
<keyword evidence="1" id="KW-0175">Coiled coil</keyword>
<reference evidence="2" key="1">
    <citation type="submission" date="2021-02" db="EMBL/GenBank/DDBJ databases">
        <title>Comparative genomics reveals that relaxation of natural selection precedes convergent phenotypic evolution of cavefish.</title>
        <authorList>
            <person name="Peng Z."/>
        </authorList>
    </citation>
    <scope>NUCLEOTIDE SEQUENCE</scope>
    <source>
        <tissue evidence="2">Muscle</tissue>
    </source>
</reference>
<dbReference type="AlphaFoldDB" id="A0A9W7T2T9"/>